<comment type="caution">
    <text evidence="1">The sequence shown here is derived from an EMBL/GenBank/DDBJ whole genome shotgun (WGS) entry which is preliminary data.</text>
</comment>
<protein>
    <submittedName>
        <fullName evidence="1">Uncharacterized protein</fullName>
    </submittedName>
</protein>
<proteinExistence type="predicted"/>
<dbReference type="RefSeq" id="WP_043390209.1">
    <property type="nucleotide sequence ID" value="NZ_JPMI01000026.1"/>
</dbReference>
<organism evidence="1 2">
    <name type="scientific">Archangium violaceum Cb vi76</name>
    <dbReference type="NCBI Taxonomy" id="1406225"/>
    <lineage>
        <taxon>Bacteria</taxon>
        <taxon>Pseudomonadati</taxon>
        <taxon>Myxococcota</taxon>
        <taxon>Myxococcia</taxon>
        <taxon>Myxococcales</taxon>
        <taxon>Cystobacterineae</taxon>
        <taxon>Archangiaceae</taxon>
        <taxon>Archangium</taxon>
    </lineage>
</organism>
<gene>
    <name evidence="1" type="ORF">Q664_04670</name>
</gene>
<name>A0A084T040_9BACT</name>
<reference evidence="1 2" key="1">
    <citation type="submission" date="2014-07" db="EMBL/GenBank/DDBJ databases">
        <title>Draft Genome Sequence of Gephyronic Acid Producer, Cystobacter violaceus Strain Cb vi76.</title>
        <authorList>
            <person name="Stevens D.C."/>
            <person name="Young J."/>
            <person name="Carmichael R."/>
            <person name="Tan J."/>
            <person name="Taylor R.E."/>
        </authorList>
    </citation>
    <scope>NUCLEOTIDE SEQUENCE [LARGE SCALE GENOMIC DNA]</scope>
    <source>
        <strain evidence="1 2">Cb vi76</strain>
    </source>
</reference>
<evidence type="ECO:0000313" key="1">
    <source>
        <dbReference type="EMBL" id="KFA94075.1"/>
    </source>
</evidence>
<dbReference type="EMBL" id="JPMI01000026">
    <property type="protein sequence ID" value="KFA94075.1"/>
    <property type="molecule type" value="Genomic_DNA"/>
</dbReference>
<accession>A0A084T040</accession>
<dbReference type="Proteomes" id="UP000028547">
    <property type="component" value="Unassembled WGS sequence"/>
</dbReference>
<sequence length="131" mass="15066">MPYIPDFDTDAILSALNAISQKHPEGSPERDVIELAQIALVYPRHIRKEDDFRRFYKEFFDPSFKLKVSHEFATREDADKWLASGNAEDAERVRIAGKGFMVVQLPGRLTFMSAPLEDEEVEEDESEEDSE</sequence>
<dbReference type="AlphaFoldDB" id="A0A084T040"/>
<evidence type="ECO:0000313" key="2">
    <source>
        <dbReference type="Proteomes" id="UP000028547"/>
    </source>
</evidence>